<comment type="caution">
    <text evidence="2">The sequence shown here is derived from an EMBL/GenBank/DDBJ whole genome shotgun (WGS) entry which is preliminary data.</text>
</comment>
<organism evidence="2 3">
    <name type="scientific">Pararoseomonas baculiformis</name>
    <dbReference type="NCBI Taxonomy" id="2820812"/>
    <lineage>
        <taxon>Bacteria</taxon>
        <taxon>Pseudomonadati</taxon>
        <taxon>Pseudomonadota</taxon>
        <taxon>Alphaproteobacteria</taxon>
        <taxon>Acetobacterales</taxon>
        <taxon>Acetobacteraceae</taxon>
        <taxon>Pararoseomonas</taxon>
    </lineage>
</organism>
<dbReference type="Proteomes" id="UP000681594">
    <property type="component" value="Unassembled WGS sequence"/>
</dbReference>
<keyword evidence="3" id="KW-1185">Reference proteome</keyword>
<dbReference type="RefSeq" id="WP_209377628.1">
    <property type="nucleotide sequence ID" value="NZ_JAGIZB010000001.1"/>
</dbReference>
<feature type="signal peptide" evidence="1">
    <location>
        <begin position="1"/>
        <end position="25"/>
    </location>
</feature>
<proteinExistence type="predicted"/>
<keyword evidence="1" id="KW-0732">Signal</keyword>
<protein>
    <submittedName>
        <fullName evidence="2">Uncharacterized protein</fullName>
    </submittedName>
</protein>
<evidence type="ECO:0000256" key="1">
    <source>
        <dbReference type="SAM" id="SignalP"/>
    </source>
</evidence>
<evidence type="ECO:0000313" key="3">
    <source>
        <dbReference type="Proteomes" id="UP000681594"/>
    </source>
</evidence>
<reference evidence="2 3" key="1">
    <citation type="submission" date="2021-03" db="EMBL/GenBank/DDBJ databases">
        <authorList>
            <person name="So Y."/>
        </authorList>
    </citation>
    <scope>NUCLEOTIDE SEQUENCE [LARGE SCALE GENOMIC DNA]</scope>
    <source>
        <strain evidence="2 3">SSH11</strain>
    </source>
</reference>
<dbReference type="EMBL" id="JAGIZB010000001">
    <property type="protein sequence ID" value="MBP0443439.1"/>
    <property type="molecule type" value="Genomic_DNA"/>
</dbReference>
<sequence>MTKLAPSTLALAALLLLGFAGSGSAEETTIGARFPGPKPGQGVDSAKSLSLGWDSPDKGFWISGEAPGPELDASGRIIAGSGTGTAGMRYKTFEGDGFSLTTIPTLQAEAAWDADGIRHSFGAALFEELTLLLPAGLQFRARTGIGDRTGLSAPGAPDGLVFHGEAGLSGSLSGTGVASTRFDLRLTSTSSLGRAGDKAGPHCELKLDLTRKGQAPLNITASCPGAPGEGWVTLHIGGRF</sequence>
<evidence type="ECO:0000313" key="2">
    <source>
        <dbReference type="EMBL" id="MBP0443439.1"/>
    </source>
</evidence>
<gene>
    <name evidence="2" type="ORF">J8J14_01495</name>
</gene>
<accession>A0ABS4AAX6</accession>
<name>A0ABS4AAX6_9PROT</name>
<feature type="chain" id="PRO_5045443219" evidence="1">
    <location>
        <begin position="26"/>
        <end position="240"/>
    </location>
</feature>